<dbReference type="Gene3D" id="3.40.47.10">
    <property type="match status" value="1"/>
</dbReference>
<dbReference type="Pfam" id="PF14765">
    <property type="entry name" value="PS-DH"/>
    <property type="match status" value="1"/>
</dbReference>
<proteinExistence type="predicted"/>
<evidence type="ECO:0000313" key="12">
    <source>
        <dbReference type="EMBL" id="OJJ79933.1"/>
    </source>
</evidence>
<dbReference type="InterPro" id="IPR020843">
    <property type="entry name" value="ER"/>
</dbReference>
<dbReference type="InterPro" id="IPR014043">
    <property type="entry name" value="Acyl_transferase_dom"/>
</dbReference>
<dbReference type="SMART" id="SM00823">
    <property type="entry name" value="PKS_PP"/>
    <property type="match status" value="1"/>
</dbReference>
<dbReference type="Pfam" id="PF08242">
    <property type="entry name" value="Methyltransf_12"/>
    <property type="match status" value="1"/>
</dbReference>
<dbReference type="Gene3D" id="3.40.50.720">
    <property type="entry name" value="NAD(P)-binding Rossmann-like Domain"/>
    <property type="match status" value="2"/>
</dbReference>
<dbReference type="Proteomes" id="UP000184300">
    <property type="component" value="Unassembled WGS sequence"/>
</dbReference>
<dbReference type="InterPro" id="IPR016039">
    <property type="entry name" value="Thiolase-like"/>
</dbReference>
<dbReference type="SMART" id="SM00826">
    <property type="entry name" value="PKS_DH"/>
    <property type="match status" value="1"/>
</dbReference>
<dbReference type="RefSeq" id="XP_022396631.1">
    <property type="nucleotide sequence ID" value="XM_022549400.1"/>
</dbReference>
<dbReference type="InterPro" id="IPR016035">
    <property type="entry name" value="Acyl_Trfase/lysoPLipase"/>
</dbReference>
<dbReference type="GO" id="GO:0006633">
    <property type="term" value="P:fatty acid biosynthetic process"/>
    <property type="evidence" value="ECO:0007669"/>
    <property type="project" value="TreeGrafter"/>
</dbReference>
<dbReference type="InterPro" id="IPR001227">
    <property type="entry name" value="Ac_transferase_dom_sf"/>
</dbReference>
<dbReference type="SUPFAM" id="SSF47336">
    <property type="entry name" value="ACP-like"/>
    <property type="match status" value="1"/>
</dbReference>
<dbReference type="InterPro" id="IPR020807">
    <property type="entry name" value="PKS_DH"/>
</dbReference>
<dbReference type="Pfam" id="PF21089">
    <property type="entry name" value="PKS_DH_N"/>
    <property type="match status" value="1"/>
</dbReference>
<evidence type="ECO:0000256" key="6">
    <source>
        <dbReference type="ARBA" id="ARBA00023268"/>
    </source>
</evidence>
<keyword evidence="2" id="KW-0597">Phosphoprotein</keyword>
<keyword evidence="3" id="KW-0808">Transferase</keyword>
<dbReference type="GO" id="GO:0031177">
    <property type="term" value="F:phosphopantetheine binding"/>
    <property type="evidence" value="ECO:0007669"/>
    <property type="project" value="InterPro"/>
</dbReference>
<evidence type="ECO:0000256" key="3">
    <source>
        <dbReference type="ARBA" id="ARBA00022679"/>
    </source>
</evidence>
<feature type="domain" description="Ketosynthase family 3 (KS3)" evidence="10">
    <location>
        <begin position="1"/>
        <end position="427"/>
    </location>
</feature>
<dbReference type="Pfam" id="PF00109">
    <property type="entry name" value="ketoacyl-synt"/>
    <property type="match status" value="1"/>
</dbReference>
<dbReference type="CDD" id="cd02440">
    <property type="entry name" value="AdoMet_MTases"/>
    <property type="match status" value="1"/>
</dbReference>
<accession>A0A1L9V7N4</accession>
<dbReference type="SUPFAM" id="SSF55048">
    <property type="entry name" value="Probable ACP-binding domain of malonyl-CoA ACP transacylase"/>
    <property type="match status" value="1"/>
</dbReference>
<dbReference type="InterPro" id="IPR013968">
    <property type="entry name" value="PKS_KR"/>
</dbReference>
<protein>
    <submittedName>
        <fullName evidence="12">Uncharacterized protein</fullName>
    </submittedName>
</protein>
<dbReference type="InterPro" id="IPR032821">
    <property type="entry name" value="PKS_assoc"/>
</dbReference>
<dbReference type="InterPro" id="IPR011032">
    <property type="entry name" value="GroES-like_sf"/>
</dbReference>
<evidence type="ECO:0000256" key="4">
    <source>
        <dbReference type="ARBA" id="ARBA00022857"/>
    </source>
</evidence>
<dbReference type="PROSITE" id="PS50075">
    <property type="entry name" value="CARRIER"/>
    <property type="match status" value="1"/>
</dbReference>
<dbReference type="InterPro" id="IPR016036">
    <property type="entry name" value="Malonyl_transacylase_ACP-bd"/>
</dbReference>
<dbReference type="InterPro" id="IPR020841">
    <property type="entry name" value="PKS_Beta-ketoAc_synthase_dom"/>
</dbReference>
<dbReference type="GO" id="GO:0004312">
    <property type="term" value="F:fatty acid synthase activity"/>
    <property type="evidence" value="ECO:0007669"/>
    <property type="project" value="TreeGrafter"/>
</dbReference>
<dbReference type="SUPFAM" id="SSF51735">
    <property type="entry name" value="NAD(P)-binding Rossmann-fold domains"/>
    <property type="match status" value="2"/>
</dbReference>
<dbReference type="Pfam" id="PF16197">
    <property type="entry name" value="KAsynt_C_assoc"/>
    <property type="match status" value="1"/>
</dbReference>
<dbReference type="Gene3D" id="3.30.70.3290">
    <property type="match status" value="1"/>
</dbReference>
<evidence type="ECO:0000256" key="7">
    <source>
        <dbReference type="ARBA" id="ARBA00023315"/>
    </source>
</evidence>
<evidence type="ECO:0000256" key="1">
    <source>
        <dbReference type="ARBA" id="ARBA00022450"/>
    </source>
</evidence>
<dbReference type="CDD" id="cd05195">
    <property type="entry name" value="enoyl_red"/>
    <property type="match status" value="1"/>
</dbReference>
<dbReference type="SUPFAM" id="SSF53901">
    <property type="entry name" value="Thiolase-like"/>
    <property type="match status" value="1"/>
</dbReference>
<keyword evidence="6" id="KW-0511">Multifunctional enzyme</keyword>
<reference evidence="13" key="1">
    <citation type="journal article" date="2017" name="Genome Biol.">
        <title>Comparative genomics reveals high biological diversity and specific adaptations in the industrially and medically important fungal genus Aspergillus.</title>
        <authorList>
            <person name="de Vries R.P."/>
            <person name="Riley R."/>
            <person name="Wiebenga A."/>
            <person name="Aguilar-Osorio G."/>
            <person name="Amillis S."/>
            <person name="Uchima C.A."/>
            <person name="Anderluh G."/>
            <person name="Asadollahi M."/>
            <person name="Askin M."/>
            <person name="Barry K."/>
            <person name="Battaglia E."/>
            <person name="Bayram O."/>
            <person name="Benocci T."/>
            <person name="Braus-Stromeyer S.A."/>
            <person name="Caldana C."/>
            <person name="Canovas D."/>
            <person name="Cerqueira G.C."/>
            <person name="Chen F."/>
            <person name="Chen W."/>
            <person name="Choi C."/>
            <person name="Clum A."/>
            <person name="Dos Santos R.A."/>
            <person name="Damasio A.R."/>
            <person name="Diallinas G."/>
            <person name="Emri T."/>
            <person name="Fekete E."/>
            <person name="Flipphi M."/>
            <person name="Freyberg S."/>
            <person name="Gallo A."/>
            <person name="Gournas C."/>
            <person name="Habgood R."/>
            <person name="Hainaut M."/>
            <person name="Harispe M.L."/>
            <person name="Henrissat B."/>
            <person name="Hilden K.S."/>
            <person name="Hope R."/>
            <person name="Hossain A."/>
            <person name="Karabika E."/>
            <person name="Karaffa L."/>
            <person name="Karanyi Z."/>
            <person name="Krasevec N."/>
            <person name="Kuo A."/>
            <person name="Kusch H."/>
            <person name="LaButti K."/>
            <person name="Lagendijk E.L."/>
            <person name="Lapidus A."/>
            <person name="Levasseur A."/>
            <person name="Lindquist E."/>
            <person name="Lipzen A."/>
            <person name="Logrieco A.F."/>
            <person name="MacCabe A."/>
            <person name="Maekelae M.R."/>
            <person name="Malavazi I."/>
            <person name="Melin P."/>
            <person name="Meyer V."/>
            <person name="Mielnichuk N."/>
            <person name="Miskei M."/>
            <person name="Molnar A.P."/>
            <person name="Mule G."/>
            <person name="Ngan C.Y."/>
            <person name="Orejas M."/>
            <person name="Orosz E."/>
            <person name="Ouedraogo J.P."/>
            <person name="Overkamp K.M."/>
            <person name="Park H.-S."/>
            <person name="Perrone G."/>
            <person name="Piumi F."/>
            <person name="Punt P.J."/>
            <person name="Ram A.F."/>
            <person name="Ramon A."/>
            <person name="Rauscher S."/>
            <person name="Record E."/>
            <person name="Riano-Pachon D.M."/>
            <person name="Robert V."/>
            <person name="Roehrig J."/>
            <person name="Ruller R."/>
            <person name="Salamov A."/>
            <person name="Salih N.S."/>
            <person name="Samson R.A."/>
            <person name="Sandor E."/>
            <person name="Sanguinetti M."/>
            <person name="Schuetze T."/>
            <person name="Sepcic K."/>
            <person name="Shelest E."/>
            <person name="Sherlock G."/>
            <person name="Sophianopoulou V."/>
            <person name="Squina F.M."/>
            <person name="Sun H."/>
            <person name="Susca A."/>
            <person name="Todd R.B."/>
            <person name="Tsang A."/>
            <person name="Unkles S.E."/>
            <person name="van de Wiele N."/>
            <person name="van Rossen-Uffink D."/>
            <person name="Oliveira J.V."/>
            <person name="Vesth T.C."/>
            <person name="Visser J."/>
            <person name="Yu J.-H."/>
            <person name="Zhou M."/>
            <person name="Andersen M.R."/>
            <person name="Archer D.B."/>
            <person name="Baker S.E."/>
            <person name="Benoit I."/>
            <person name="Brakhage A.A."/>
            <person name="Braus G.H."/>
            <person name="Fischer R."/>
            <person name="Frisvad J.C."/>
            <person name="Goldman G.H."/>
            <person name="Houbraken J."/>
            <person name="Oakley B."/>
            <person name="Pocsi I."/>
            <person name="Scazzocchio C."/>
            <person name="Seiboth B."/>
            <person name="vanKuyk P.A."/>
            <person name="Wortman J."/>
            <person name="Dyer P.S."/>
            <person name="Grigoriev I.V."/>
        </authorList>
    </citation>
    <scope>NUCLEOTIDE SEQUENCE [LARGE SCALE GENOMIC DNA]</scope>
    <source>
        <strain evidence="13">CBS 516.65</strain>
    </source>
</reference>
<evidence type="ECO:0000259" key="9">
    <source>
        <dbReference type="PROSITE" id="PS50075"/>
    </source>
</evidence>
<dbReference type="InterPro" id="IPR036291">
    <property type="entry name" value="NAD(P)-bd_dom_sf"/>
</dbReference>
<dbReference type="InterPro" id="IPR050091">
    <property type="entry name" value="PKS_NRPS_Biosynth_Enz"/>
</dbReference>
<dbReference type="PROSITE" id="PS52019">
    <property type="entry name" value="PKS_MFAS_DH"/>
    <property type="match status" value="1"/>
</dbReference>
<dbReference type="InterPro" id="IPR049900">
    <property type="entry name" value="PKS_mFAS_DH"/>
</dbReference>
<dbReference type="InterPro" id="IPR042104">
    <property type="entry name" value="PKS_dehydratase_sf"/>
</dbReference>
<dbReference type="InterPro" id="IPR056501">
    <property type="entry name" value="NAD-bd_HRPKS_sdrA"/>
</dbReference>
<evidence type="ECO:0000256" key="8">
    <source>
        <dbReference type="PROSITE-ProRule" id="PRU01363"/>
    </source>
</evidence>
<keyword evidence="5" id="KW-0560">Oxidoreductase</keyword>
<feature type="region of interest" description="N-terminal hotdog fold" evidence="8">
    <location>
        <begin position="949"/>
        <end position="1083"/>
    </location>
</feature>
<dbReference type="Pfam" id="PF02801">
    <property type="entry name" value="Ketoacyl-synt_C"/>
    <property type="match status" value="1"/>
</dbReference>
<dbReference type="InterPro" id="IPR029063">
    <property type="entry name" value="SAM-dependent_MTases_sf"/>
</dbReference>
<feature type="active site" description="Proton donor; for dehydratase activity" evidence="8">
    <location>
        <position position="1164"/>
    </location>
</feature>
<dbReference type="Gene3D" id="1.10.1200.10">
    <property type="entry name" value="ACP-like"/>
    <property type="match status" value="1"/>
</dbReference>
<dbReference type="PROSITE" id="PS52004">
    <property type="entry name" value="KS3_2"/>
    <property type="match status" value="1"/>
</dbReference>
<dbReference type="PANTHER" id="PTHR43775:SF29">
    <property type="entry name" value="ASPERFURANONE POLYKETIDE SYNTHASE AFOG-RELATED"/>
    <property type="match status" value="1"/>
</dbReference>
<dbReference type="GeneID" id="34465660"/>
<dbReference type="InterPro" id="IPR014030">
    <property type="entry name" value="Ketoacyl_synth_N"/>
</dbReference>
<dbReference type="SUPFAM" id="SSF52151">
    <property type="entry name" value="FabD/lysophospholipase-like"/>
    <property type="match status" value="1"/>
</dbReference>
<dbReference type="Pfam" id="PF00698">
    <property type="entry name" value="Acyl_transf_1"/>
    <property type="match status" value="1"/>
</dbReference>
<evidence type="ECO:0000259" key="11">
    <source>
        <dbReference type="PROSITE" id="PS52019"/>
    </source>
</evidence>
<keyword evidence="1" id="KW-0596">Phosphopantetheine</keyword>
<dbReference type="InterPro" id="IPR009081">
    <property type="entry name" value="PP-bd_ACP"/>
</dbReference>
<dbReference type="Pfam" id="PF08659">
    <property type="entry name" value="KR"/>
    <property type="match status" value="1"/>
</dbReference>
<feature type="domain" description="Carrier" evidence="9">
    <location>
        <begin position="2401"/>
        <end position="2478"/>
    </location>
</feature>
<dbReference type="GO" id="GO:0044550">
    <property type="term" value="P:secondary metabolite biosynthetic process"/>
    <property type="evidence" value="ECO:0007669"/>
    <property type="project" value="TreeGrafter"/>
</dbReference>
<dbReference type="InterPro" id="IPR020806">
    <property type="entry name" value="PKS_PP-bd"/>
</dbReference>
<keyword evidence="13" id="KW-1185">Reference proteome</keyword>
<dbReference type="SMART" id="SM00822">
    <property type="entry name" value="PKS_KR"/>
    <property type="match status" value="1"/>
</dbReference>
<dbReference type="SUPFAM" id="SSF53335">
    <property type="entry name" value="S-adenosyl-L-methionine-dependent methyltransferases"/>
    <property type="match status" value="1"/>
</dbReference>
<gene>
    <name evidence="12" type="ORF">ASPGLDRAFT_69812</name>
</gene>
<evidence type="ECO:0000259" key="10">
    <source>
        <dbReference type="PROSITE" id="PS52004"/>
    </source>
</evidence>
<dbReference type="InterPro" id="IPR057326">
    <property type="entry name" value="KR_dom"/>
</dbReference>
<dbReference type="InterPro" id="IPR049552">
    <property type="entry name" value="PKS_DH_N"/>
</dbReference>
<dbReference type="SUPFAM" id="SSF50129">
    <property type="entry name" value="GroES-like"/>
    <property type="match status" value="1"/>
</dbReference>
<dbReference type="OrthoDB" id="329835at2759"/>
<dbReference type="EMBL" id="KV878914">
    <property type="protein sequence ID" value="OJJ79933.1"/>
    <property type="molecule type" value="Genomic_DNA"/>
</dbReference>
<dbReference type="SMART" id="SM00825">
    <property type="entry name" value="PKS_KS"/>
    <property type="match status" value="1"/>
</dbReference>
<dbReference type="SMART" id="SM00827">
    <property type="entry name" value="PKS_AT"/>
    <property type="match status" value="1"/>
</dbReference>
<keyword evidence="4" id="KW-0521">NADP</keyword>
<evidence type="ECO:0000256" key="5">
    <source>
        <dbReference type="ARBA" id="ARBA00023002"/>
    </source>
</evidence>
<dbReference type="Gene3D" id="3.10.129.110">
    <property type="entry name" value="Polyketide synthase dehydratase"/>
    <property type="match status" value="1"/>
</dbReference>
<evidence type="ECO:0000313" key="13">
    <source>
        <dbReference type="Proteomes" id="UP000184300"/>
    </source>
</evidence>
<sequence>MPIAVVGIGFRGPGDATNAERLWQMILDGREARTPIPQSRWNNGSFYHPDHSRHGAVNVQDGHFLTEDVSLFDAPFFNMTSDEAASMDPQQRLLLEVTYEGLENAGIPLPQIAGTKTSCFVGSFNSDYTDLLLRDPEAVSMYQCTNAGQSRAMTANRVSYFYDLKGPSVTVDTACSGSLVALHLACQSLRTGDATMAMAAGVNVVLSHEFMTTMSMMKFLSPDGRCYTFDDNANGYARGEAVGCLILKPFTDALRDKDTIRAVIRGSGSNQDGRTPGITLPNGAAQEALIRDVYNTAGLDPRETEFVEAHGTGTQAGDPIETSALSRVLGLGRAPERPLRIGSIKTNVGHLEGSSGVAGVIKAVFMLENRTFPPNRNFTTLNPRILLDEWKLKIQLEPEAWDSSGPHRVSINSFGYGGSNAHIIIEDAAGYLSRRCMGGLYRKPELPLTISNGTANHSSQYSRSRIFMISGFDEASCTKQAERLREYLLEKESLTGDAFMNNLAFTLNEHHTKLPCKVAVTGDTAAEVAGALSSKVKVKRSTKKPTVGFVFTGQGAQSPGMGRELLGAYPVFRKSIENIDEYLKRIGAPFSVIDEIWTNKDPVRLSRPLHSQPLCSALQIALVDLLASWGIVPDSVTGHSSGEIASAYAAGALTMEDAMSIAYHRGVSASRIANEELKKGGMLALGVSAENVQPYLETLQSGKAVVACVNSPSSVTISGDVPAIEELEDLLSDKQAFSRRLAVDVAYHSHHMEQIAAQYLDSIAHVKPRETDDQAKAISFFSSVTGTELSPSELGAKYWVCNLLGQVKFSDSLRMLCFETNQRQRNANTKRAKRSQKVSVDTLIEVGPHSAMSGAIKQIFKPDPKLSVAGIAYGSVLVRKQNAVSAALSVAGMLAASSYPVDFQALNNPTNDEPHLLVDLPPYAWNHSRSYWAESRISKAYRNRKFPRTDLLGVPDPVSCPFEPRWRNYIRVVEIPWLRDHKIQSNIVYPAAGYIAMAIEAALQHSLGTSSNIAISGYLLRDVTIQSALVINEISAVEVLVSLKEYAADGPDKSYEFHVYSASDDNRWTQHCKGFVSVQYASPGHIEPHTELMTNGYSSTSLDVARFYETLAAAGLEYGPTFANMTAARYLLHSCVAEITVPDTAAVMPMNYQHPYIIHPCTLDAIFHSIFPGLPGTLDGTLEPPIPVSIGEMYVSSDITTAPGSKLDVSTQVWEQGEQDVLASIQVSDAQTSGTAVSISDLRCRRLASDSPKSAAKETRIVYRIDWQIDPDLLSTDGVLNMLGDECAKKPVDKLLERCALHYIRQAVEALNDVELPPTNQEIWRFFVNIAKKHGSVESNITTSQIQQVLNTGPTGELLVAVGESIPAILQGKVDAATLLHSSGLLEKRLYDCYDSAAVYLRTVGHKNPSMSVLQIGTGTGRPIQSQFQILFLEGRDTTPRFLNYTVTDSDQSVLEDAAKYLSEYEEWIDFKTLDIETDPEPQGFTSHQYDVIVIPHGIYAARLTEQALKNIHQLLNPDGHLVLVDPARRHDGLIESAIFGCLPGWPPGEWDNVLRGAQFSGVDHLVEFGDTSLILSSPLKQPPSVNPAEVLIIAEESDSVSLPYLREMLSTIQLTAKITDLAHAKPEGRLCIVLSDILTPSMTGADDATFDTVKSIFLKSSGVLWVTRGGETLGPRDPDASIITGFARTARSESGVEPIVTLDLDARDVLSAERAAEVIFGLFQYRFLVNRSIHADTEYSESGGILSIPRVVEEPRLNKHLATALNPRVLMDQPFHQPNRPLRAIVGSSNSAERFYFVDDSRASPLPPDHVGINVQVIGLTKDNTRIQPGEENVGTQCSGTVYAVGKAVQGFEIGDQVLCLGTGTIASIYHDRAEAFQKIPSGMSLDIAATLPVPFCTAFYVLRHLARVGPGDRVLINGAASAYGQALVKVANLTGAHIFAIVADEKQKMFLFFTAKIPEDQILVRDMDDFTDMVERSTGKDVDVIVDCNDSDQDVKLLTNQVNTYGRFIKLAGAGSKSIRFSHFGKEAMFMVFSLETLMREKPGVLYDVFRQVMDLFRDGTLQGPPLLQSFKISELDNVLDSFDPNTSHFMTITAAPDDLIKATRPKTDILLRSDASYMLVGGLGGIGRATALWMAEHGARTLIFVNRSGLSKESSKETVRVLEERGVRVIVYACDVSESRQMQTMVSELAQQAPPIRGVIQAAMVLKDTHIEKMTAETYHTVLQPKYSGTWNLHRHLPSENLDFFLLLSSISGIIGNATQAAYAAGSTFMDAFASYRSRNLGLPTVSLDLGVITDVGYVAEHQGLAAAMEQQGFQGTDTPTLLALIEMAIAQPIEFHQVITGLGEWKGSGKSLANFDAPLFAWYRRLFLSADSVDAGNDGSVVDTLREDLAATKTLDDATGIIYSALSAKIAAHLSLSAESIDPSSPISEYGVDSHVAVELRNWITEKMESTVPILEILASGSVGELAAKIAGKSKLVKLEE</sequence>
<feature type="active site" description="Proton acceptor; for dehydratase activity" evidence="8">
    <location>
        <position position="981"/>
    </location>
</feature>
<dbReference type="GO" id="GO:0016491">
    <property type="term" value="F:oxidoreductase activity"/>
    <property type="evidence" value="ECO:0007669"/>
    <property type="project" value="UniProtKB-KW"/>
</dbReference>
<dbReference type="STRING" id="1160497.A0A1L9V7N4"/>
<dbReference type="InterPro" id="IPR049551">
    <property type="entry name" value="PKS_DH_C"/>
</dbReference>
<dbReference type="Pfam" id="PF23114">
    <property type="entry name" value="NAD-bd_HRPKS_sdrA"/>
    <property type="match status" value="1"/>
</dbReference>
<dbReference type="CDD" id="cd00833">
    <property type="entry name" value="PKS"/>
    <property type="match status" value="1"/>
</dbReference>
<feature type="domain" description="PKS/mFAS DH" evidence="11">
    <location>
        <begin position="949"/>
        <end position="1253"/>
    </location>
</feature>
<dbReference type="PANTHER" id="PTHR43775">
    <property type="entry name" value="FATTY ACID SYNTHASE"/>
    <property type="match status" value="1"/>
</dbReference>
<keyword evidence="7" id="KW-0012">Acyltransferase</keyword>
<feature type="region of interest" description="C-terminal hotdog fold" evidence="8">
    <location>
        <begin position="1099"/>
        <end position="1253"/>
    </location>
</feature>
<dbReference type="Gene3D" id="3.90.180.10">
    <property type="entry name" value="Medium-chain alcohol dehydrogenases, catalytic domain"/>
    <property type="match status" value="1"/>
</dbReference>
<dbReference type="Gene3D" id="3.40.50.150">
    <property type="entry name" value="Vaccinia Virus protein VP39"/>
    <property type="match status" value="1"/>
</dbReference>
<dbReference type="InterPro" id="IPR013217">
    <property type="entry name" value="Methyltransf_12"/>
</dbReference>
<dbReference type="Pfam" id="PF23297">
    <property type="entry name" value="ACP_SdgA_C"/>
    <property type="match status" value="1"/>
</dbReference>
<organism evidence="12 13">
    <name type="scientific">Aspergillus glaucus CBS 516.65</name>
    <dbReference type="NCBI Taxonomy" id="1160497"/>
    <lineage>
        <taxon>Eukaryota</taxon>
        <taxon>Fungi</taxon>
        <taxon>Dikarya</taxon>
        <taxon>Ascomycota</taxon>
        <taxon>Pezizomycotina</taxon>
        <taxon>Eurotiomycetes</taxon>
        <taxon>Eurotiomycetidae</taxon>
        <taxon>Eurotiales</taxon>
        <taxon>Aspergillaceae</taxon>
        <taxon>Aspergillus</taxon>
        <taxon>Aspergillus subgen. Aspergillus</taxon>
    </lineage>
</organism>
<dbReference type="InterPro" id="IPR036736">
    <property type="entry name" value="ACP-like_sf"/>
</dbReference>
<dbReference type="InterPro" id="IPR014031">
    <property type="entry name" value="Ketoacyl_synth_C"/>
</dbReference>
<dbReference type="SMART" id="SM00829">
    <property type="entry name" value="PKS_ER"/>
    <property type="match status" value="1"/>
</dbReference>
<dbReference type="VEuPathDB" id="FungiDB:ASPGLDRAFT_69812"/>
<evidence type="ECO:0000256" key="2">
    <source>
        <dbReference type="ARBA" id="ARBA00022553"/>
    </source>
</evidence>
<dbReference type="Gene3D" id="3.40.366.10">
    <property type="entry name" value="Malonyl-Coenzyme A Acyl Carrier Protein, domain 2"/>
    <property type="match status" value="1"/>
</dbReference>
<name>A0A1L9V7N4_ASPGL</name>